<dbReference type="EMBL" id="JADYXP020000025">
    <property type="protein sequence ID" value="KAL0100979.1"/>
    <property type="molecule type" value="Genomic_DNA"/>
</dbReference>
<dbReference type="AlphaFoldDB" id="A0AAW2EFA0"/>
<accession>A0AAW2EFA0</accession>
<name>A0AAW2EFA0_9HYME</name>
<keyword evidence="2" id="KW-1185">Reference proteome</keyword>
<sequence length="91" mass="10240">MKFPALHYPGSTTWTWREFDPSCWAVVGARGMICGDHVDQERMHLQSVASRIHSAEAENTPPRWSRTVQKDICRLARGLVVGVPPLLLARS</sequence>
<reference evidence="1 2" key="1">
    <citation type="submission" date="2023-03" db="EMBL/GenBank/DDBJ databases">
        <title>High recombination rates correlate with genetic variation in Cardiocondyla obscurior ants.</title>
        <authorList>
            <person name="Errbii M."/>
        </authorList>
    </citation>
    <scope>NUCLEOTIDE SEQUENCE [LARGE SCALE GENOMIC DNA]</scope>
    <source>
        <strain evidence="1">Alpha-2009</strain>
        <tissue evidence="1">Whole body</tissue>
    </source>
</reference>
<proteinExistence type="predicted"/>
<protein>
    <submittedName>
        <fullName evidence="1">Uncharacterized protein</fullName>
    </submittedName>
</protein>
<organism evidence="1 2">
    <name type="scientific">Cardiocondyla obscurior</name>
    <dbReference type="NCBI Taxonomy" id="286306"/>
    <lineage>
        <taxon>Eukaryota</taxon>
        <taxon>Metazoa</taxon>
        <taxon>Ecdysozoa</taxon>
        <taxon>Arthropoda</taxon>
        <taxon>Hexapoda</taxon>
        <taxon>Insecta</taxon>
        <taxon>Pterygota</taxon>
        <taxon>Neoptera</taxon>
        <taxon>Endopterygota</taxon>
        <taxon>Hymenoptera</taxon>
        <taxon>Apocrita</taxon>
        <taxon>Aculeata</taxon>
        <taxon>Formicoidea</taxon>
        <taxon>Formicidae</taxon>
        <taxon>Myrmicinae</taxon>
        <taxon>Cardiocondyla</taxon>
    </lineage>
</organism>
<evidence type="ECO:0000313" key="1">
    <source>
        <dbReference type="EMBL" id="KAL0100979.1"/>
    </source>
</evidence>
<comment type="caution">
    <text evidence="1">The sequence shown here is derived from an EMBL/GenBank/DDBJ whole genome shotgun (WGS) entry which is preliminary data.</text>
</comment>
<evidence type="ECO:0000313" key="2">
    <source>
        <dbReference type="Proteomes" id="UP001430953"/>
    </source>
</evidence>
<gene>
    <name evidence="1" type="ORF">PUN28_019400</name>
</gene>
<dbReference type="Proteomes" id="UP001430953">
    <property type="component" value="Unassembled WGS sequence"/>
</dbReference>